<dbReference type="Pfam" id="PF00089">
    <property type="entry name" value="Trypsin"/>
    <property type="match status" value="2"/>
</dbReference>
<dbReference type="CDD" id="cd00033">
    <property type="entry name" value="CCP"/>
    <property type="match status" value="3"/>
</dbReference>
<dbReference type="InterPro" id="IPR018114">
    <property type="entry name" value="TRYPSIN_HIS"/>
</dbReference>
<gene>
    <name evidence="7" type="primary">LOC107065395</name>
</gene>
<evidence type="ECO:0000256" key="1">
    <source>
        <dbReference type="ARBA" id="ARBA00023157"/>
    </source>
</evidence>
<evidence type="ECO:0000313" key="7">
    <source>
        <dbReference type="RefSeq" id="XP_015174533.1"/>
    </source>
</evidence>
<feature type="domain" description="Peptidase S1" evidence="4">
    <location>
        <begin position="189"/>
        <end position="441"/>
    </location>
</feature>
<name>A0ABM1I2U6_POLDO</name>
<evidence type="ECO:0000256" key="2">
    <source>
        <dbReference type="PROSITE-ProRule" id="PRU00302"/>
    </source>
</evidence>
<dbReference type="PROSITE" id="PS50923">
    <property type="entry name" value="SUSHI"/>
    <property type="match status" value="4"/>
</dbReference>
<dbReference type="Pfam" id="PF00084">
    <property type="entry name" value="Sushi"/>
    <property type="match status" value="2"/>
</dbReference>
<dbReference type="PANTHER" id="PTHR24260:SF136">
    <property type="entry name" value="GH08193P-RELATED"/>
    <property type="match status" value="1"/>
</dbReference>
<dbReference type="Proteomes" id="UP000694924">
    <property type="component" value="Unplaced"/>
</dbReference>
<organism evidence="6 7">
    <name type="scientific">Polistes dominula</name>
    <name type="common">European paper wasp</name>
    <name type="synonym">Vespa dominula</name>
    <dbReference type="NCBI Taxonomy" id="743375"/>
    <lineage>
        <taxon>Eukaryota</taxon>
        <taxon>Metazoa</taxon>
        <taxon>Ecdysozoa</taxon>
        <taxon>Arthropoda</taxon>
        <taxon>Hexapoda</taxon>
        <taxon>Insecta</taxon>
        <taxon>Pterygota</taxon>
        <taxon>Neoptera</taxon>
        <taxon>Endopterygota</taxon>
        <taxon>Hymenoptera</taxon>
        <taxon>Apocrita</taxon>
        <taxon>Aculeata</taxon>
        <taxon>Vespoidea</taxon>
        <taxon>Vespidae</taxon>
        <taxon>Polistinae</taxon>
        <taxon>Polistini</taxon>
        <taxon>Polistes</taxon>
    </lineage>
</organism>
<reference evidence="7" key="1">
    <citation type="submission" date="2025-08" db="UniProtKB">
        <authorList>
            <consortium name="RefSeq"/>
        </authorList>
    </citation>
    <scope>IDENTIFICATION</scope>
    <source>
        <tissue evidence="7">Whole body</tissue>
    </source>
</reference>
<feature type="domain" description="Sushi" evidence="5">
    <location>
        <begin position="573"/>
        <end position="633"/>
    </location>
</feature>
<dbReference type="SUPFAM" id="SSF50494">
    <property type="entry name" value="Trypsin-like serine proteases"/>
    <property type="match status" value="2"/>
</dbReference>
<dbReference type="PRINTS" id="PR00722">
    <property type="entry name" value="CHYMOTRYPSIN"/>
</dbReference>
<dbReference type="Gene3D" id="2.10.70.10">
    <property type="entry name" value="Complement Module, domain 1"/>
    <property type="match status" value="3"/>
</dbReference>
<feature type="disulfide bond" evidence="2">
    <location>
        <begin position="118"/>
        <end position="161"/>
    </location>
</feature>
<dbReference type="InterPro" id="IPR051333">
    <property type="entry name" value="CLIP_Serine_Protease"/>
</dbReference>
<dbReference type="SUPFAM" id="SSF57535">
    <property type="entry name" value="Complement control module/SCR domain"/>
    <property type="match status" value="3"/>
</dbReference>
<feature type="compositionally biased region" description="Low complexity" evidence="3">
    <location>
        <begin position="455"/>
        <end position="477"/>
    </location>
</feature>
<keyword evidence="1 2" id="KW-1015">Disulfide bond</keyword>
<keyword evidence="2" id="KW-0768">Sushi</keyword>
<dbReference type="PANTHER" id="PTHR24260">
    <property type="match status" value="1"/>
</dbReference>
<dbReference type="GeneID" id="107065395"/>
<comment type="caution">
    <text evidence="2">Lacks conserved residue(s) required for the propagation of feature annotation.</text>
</comment>
<evidence type="ECO:0000259" key="5">
    <source>
        <dbReference type="PROSITE" id="PS50923"/>
    </source>
</evidence>
<feature type="domain" description="Sushi" evidence="5">
    <location>
        <begin position="116"/>
        <end position="176"/>
    </location>
</feature>
<dbReference type="CDD" id="cd00190">
    <property type="entry name" value="Tryp_SPc"/>
    <property type="match status" value="2"/>
</dbReference>
<evidence type="ECO:0000313" key="6">
    <source>
        <dbReference type="Proteomes" id="UP000694924"/>
    </source>
</evidence>
<feature type="region of interest" description="Disordered" evidence="3">
    <location>
        <begin position="454"/>
        <end position="477"/>
    </location>
</feature>
<dbReference type="InterPro" id="IPR000436">
    <property type="entry name" value="Sushi_SCR_CCP_dom"/>
</dbReference>
<dbReference type="Gene3D" id="2.40.10.10">
    <property type="entry name" value="Trypsin-like serine proteases"/>
    <property type="match status" value="3"/>
</dbReference>
<dbReference type="PROSITE" id="PS50240">
    <property type="entry name" value="TRYPSIN_DOM"/>
    <property type="match status" value="2"/>
</dbReference>
<accession>A0ABM1I2U6</accession>
<feature type="domain" description="Sushi" evidence="5">
    <location>
        <begin position="31"/>
        <end position="103"/>
    </location>
</feature>
<feature type="domain" description="Sushi" evidence="5">
    <location>
        <begin position="505"/>
        <end position="560"/>
    </location>
</feature>
<dbReference type="InterPro" id="IPR035976">
    <property type="entry name" value="Sushi/SCR/CCP_sf"/>
</dbReference>
<feature type="disulfide bond" evidence="2">
    <location>
        <begin position="531"/>
        <end position="558"/>
    </location>
</feature>
<dbReference type="InterPro" id="IPR001254">
    <property type="entry name" value="Trypsin_dom"/>
</dbReference>
<dbReference type="SMART" id="SM00032">
    <property type="entry name" value="CCP"/>
    <property type="match status" value="4"/>
</dbReference>
<proteinExistence type="predicted"/>
<dbReference type="InterPro" id="IPR001314">
    <property type="entry name" value="Peptidase_S1A"/>
</dbReference>
<feature type="disulfide bond" evidence="2">
    <location>
        <begin position="575"/>
        <end position="618"/>
    </location>
</feature>
<dbReference type="PROSITE" id="PS00134">
    <property type="entry name" value="TRYPSIN_HIS"/>
    <property type="match status" value="1"/>
</dbReference>
<dbReference type="InterPro" id="IPR043504">
    <property type="entry name" value="Peptidase_S1_PA_chymotrypsin"/>
</dbReference>
<dbReference type="RefSeq" id="XP_015174533.1">
    <property type="nucleotide sequence ID" value="XM_015319047.1"/>
</dbReference>
<dbReference type="SMART" id="SM00020">
    <property type="entry name" value="Tryp_SPc"/>
    <property type="match status" value="2"/>
</dbReference>
<keyword evidence="6" id="KW-1185">Reference proteome</keyword>
<feature type="domain" description="Peptidase S1" evidence="4">
    <location>
        <begin position="647"/>
        <end position="902"/>
    </location>
</feature>
<evidence type="ECO:0000259" key="4">
    <source>
        <dbReference type="PROSITE" id="PS50240"/>
    </source>
</evidence>
<evidence type="ECO:0000256" key="3">
    <source>
        <dbReference type="SAM" id="MobiDB-lite"/>
    </source>
</evidence>
<protein>
    <submittedName>
        <fullName evidence="7">Uncharacterized protein LOC107065395</fullName>
    </submittedName>
</protein>
<dbReference type="InterPro" id="IPR009003">
    <property type="entry name" value="Peptidase_S1_PA"/>
</dbReference>
<sequence length="913" mass="101247">MKIIDRKCLYLITCGSFLIFIPTSNGAVKANVCLAPPQPENGNRKLHKLQCKTNEDCDVQEGTELPLGSFLLYKCNPSYILIGSRNVFCGPDGNWFNIPLCTEVRCKSLLLPSTNITCMYSGQRISCESSVLPGTTATIKCSNGYREDTTFLIKRRNQITCNENGLWEPDPVECIPVCGVIPPNIRPLIASGRNAVISQFPWHASLYKSESSTSEKSFFCGATIIKENFLVTAAHCIFDEVLKTVADPKEYYVIAGNVHRDYDSVLHNSLYVRKSKVKNFYVPCNYHGMEGNYASDIALVEIETPFNFTAFLLPACLDQAITEFGNGIIAGFSGNALNTSNDVLQSINQPYVTTTQCRSVAILFHREKFITPDKFCAGYRNVTSLCAGDSGGGLLFNAGELWFLRGVSSTVLSFNIKRCSDSYNLYTRISSHISWIQDILFRLETSKPLPSCRDSTVTSTTSTTPAPLITTSTSTTTTSSSWVPKPIVCITPPKPVNGNRQLHKTQCQTQENCDVQEGVKLPVGSYLVYTCNPGYEIQRGTGDVFCGIEGKWLNIPVCTKITCKALASASTFADCTYNNEWTSCESEILPGTEAKLTCRNGYNKQSTFLSTQRDQVICNERGQWKPDPIECIPVCGYVQTLNARPFIVKGENADFFPWHATLYEKKSLNGPKKFICGATIIKENFLVTSAHCVYDETISRVNNPGRYYIATGNTVRDYDYENHDPRFVKKARVKKIYVHCNYLGLQGNYGWDIALLEIEVPFVFTSWLLPACLDNTFVESGLGIVSGFGNTETGSPSFHLQFTRLPYVPPTQCKAANSSVIYEQLITYDKLCAGYTNGTSVCDGDSGGGLLFQVGNLWFLRGIVSSGISSTVIGATETCNSHSYSLYTRISSHFTWIQNIIYKLESDEFLCVK</sequence>